<dbReference type="InterPro" id="IPR001646">
    <property type="entry name" value="5peptide_repeat"/>
</dbReference>
<keyword evidence="2" id="KW-0472">Membrane</keyword>
<reference evidence="3" key="1">
    <citation type="submission" date="2020-11" db="EMBL/GenBank/DDBJ databases">
        <title>Isolation and identification of active actinomycetes.</title>
        <authorList>
            <person name="Sun X."/>
        </authorList>
    </citation>
    <scope>NUCLEOTIDE SEQUENCE</scope>
    <source>
        <strain evidence="3">NEAU-A11</strain>
    </source>
</reference>
<keyword evidence="2" id="KW-0812">Transmembrane</keyword>
<gene>
    <name evidence="3" type="ORF">I4J89_04405</name>
</gene>
<dbReference type="PANTHER" id="PTHR14136">
    <property type="entry name" value="BTB_POZ DOMAIN-CONTAINING PROTEIN KCTD9"/>
    <property type="match status" value="1"/>
</dbReference>
<comment type="caution">
    <text evidence="3">The sequence shown here is derived from an EMBL/GenBank/DDBJ whole genome shotgun (WGS) entry which is preliminary data.</text>
</comment>
<keyword evidence="2" id="KW-1133">Transmembrane helix</keyword>
<protein>
    <submittedName>
        <fullName evidence="3">Pentapeptide repeat-containing protein</fullName>
    </submittedName>
</protein>
<dbReference type="AlphaFoldDB" id="A0A931C597"/>
<evidence type="ECO:0000313" key="3">
    <source>
        <dbReference type="EMBL" id="MBG0560708.1"/>
    </source>
</evidence>
<dbReference type="PANTHER" id="PTHR14136:SF17">
    <property type="entry name" value="BTB_POZ DOMAIN-CONTAINING PROTEIN KCTD9"/>
    <property type="match status" value="1"/>
</dbReference>
<dbReference type="InterPro" id="IPR051082">
    <property type="entry name" value="Pentapeptide-BTB/POZ_domain"/>
</dbReference>
<evidence type="ECO:0000256" key="1">
    <source>
        <dbReference type="SAM" id="MobiDB-lite"/>
    </source>
</evidence>
<keyword evidence="4" id="KW-1185">Reference proteome</keyword>
<feature type="transmembrane region" description="Helical" evidence="2">
    <location>
        <begin position="55"/>
        <end position="73"/>
    </location>
</feature>
<organism evidence="3 4">
    <name type="scientific">Actinoplanes aureus</name>
    <dbReference type="NCBI Taxonomy" id="2792083"/>
    <lineage>
        <taxon>Bacteria</taxon>
        <taxon>Bacillati</taxon>
        <taxon>Actinomycetota</taxon>
        <taxon>Actinomycetes</taxon>
        <taxon>Micromonosporales</taxon>
        <taxon>Micromonosporaceae</taxon>
        <taxon>Actinoplanes</taxon>
    </lineage>
</organism>
<dbReference type="Pfam" id="PF00805">
    <property type="entry name" value="Pentapeptide"/>
    <property type="match status" value="4"/>
</dbReference>
<accession>A0A931C597</accession>
<dbReference type="Proteomes" id="UP000598146">
    <property type="component" value="Unassembled WGS sequence"/>
</dbReference>
<name>A0A931C597_9ACTN</name>
<feature type="region of interest" description="Disordered" evidence="1">
    <location>
        <begin position="365"/>
        <end position="386"/>
    </location>
</feature>
<proteinExistence type="predicted"/>
<dbReference type="EMBL" id="JADQTO010000002">
    <property type="protein sequence ID" value="MBG0560708.1"/>
    <property type="molecule type" value="Genomic_DNA"/>
</dbReference>
<evidence type="ECO:0000256" key="2">
    <source>
        <dbReference type="SAM" id="Phobius"/>
    </source>
</evidence>
<dbReference type="SUPFAM" id="SSF141571">
    <property type="entry name" value="Pentapeptide repeat-like"/>
    <property type="match status" value="1"/>
</dbReference>
<evidence type="ECO:0000313" key="4">
    <source>
        <dbReference type="Proteomes" id="UP000598146"/>
    </source>
</evidence>
<sequence>MTNFRDRYRAARAGWKTAGNPSDGTKLGRPTAYVRSSRRLRPPTTAATPDRWQRGTAIGGLVSVLLVAVGLYLTNDYNRDQYRLQQGSTRQQQDLALKGQRADRFVKAIDQLGQEGDDKLSIRLGGVYALETLMRESVDDRDTVIEVLCAFIRTHAPRPDPIPKTVPTSPEDVRAAISVLGRRLAPQSHRYLNLSGTLLGLRQIDLRSTALRSTDLSDADLSDADLSGADLSGADLSDADLVGADVRGADLVGADLRGADLVGAELRFADLSAADLIGADLRATDLSDADLSDAVLSPANLSGAYLPGADLSGADLSNADLRGAYLRGADLTAADLVGADLRAADLGDAVLSGTDLACTAMDQQTKLPPGTAHSDPKGGEGPGCQR</sequence>
<dbReference type="Gene3D" id="2.160.20.80">
    <property type="entry name" value="E3 ubiquitin-protein ligase SopA"/>
    <property type="match status" value="1"/>
</dbReference>